<protein>
    <submittedName>
        <fullName evidence="1">Gag protease polyprotein</fullName>
    </submittedName>
</protein>
<name>A0A5D3CJ43_CUCMM</name>
<reference evidence="1 2" key="1">
    <citation type="submission" date="2019-08" db="EMBL/GenBank/DDBJ databases">
        <title>Draft genome sequences of two oriental melons (Cucumis melo L. var makuwa).</title>
        <authorList>
            <person name="Kwon S.-Y."/>
        </authorList>
    </citation>
    <scope>NUCLEOTIDE SEQUENCE [LARGE SCALE GENOMIC DNA]</scope>
    <source>
        <strain evidence="2">cv. Chang Bougi</strain>
        <tissue evidence="1">Leaf</tissue>
    </source>
</reference>
<dbReference type="Proteomes" id="UP000321947">
    <property type="component" value="Unassembled WGS sequence"/>
</dbReference>
<organism evidence="1 2">
    <name type="scientific">Cucumis melo var. makuwa</name>
    <name type="common">Oriental melon</name>
    <dbReference type="NCBI Taxonomy" id="1194695"/>
    <lineage>
        <taxon>Eukaryota</taxon>
        <taxon>Viridiplantae</taxon>
        <taxon>Streptophyta</taxon>
        <taxon>Embryophyta</taxon>
        <taxon>Tracheophyta</taxon>
        <taxon>Spermatophyta</taxon>
        <taxon>Magnoliopsida</taxon>
        <taxon>eudicotyledons</taxon>
        <taxon>Gunneridae</taxon>
        <taxon>Pentapetalae</taxon>
        <taxon>rosids</taxon>
        <taxon>fabids</taxon>
        <taxon>Cucurbitales</taxon>
        <taxon>Cucurbitaceae</taxon>
        <taxon>Benincaseae</taxon>
        <taxon>Cucumis</taxon>
    </lineage>
</organism>
<evidence type="ECO:0000313" key="2">
    <source>
        <dbReference type="Proteomes" id="UP000321947"/>
    </source>
</evidence>
<dbReference type="GO" id="GO:0008233">
    <property type="term" value="F:peptidase activity"/>
    <property type="evidence" value="ECO:0007669"/>
    <property type="project" value="UniProtKB-KW"/>
</dbReference>
<proteinExistence type="predicted"/>
<evidence type="ECO:0000313" key="1">
    <source>
        <dbReference type="EMBL" id="TYK11967.1"/>
    </source>
</evidence>
<accession>A0A5D3CJ43</accession>
<keyword evidence="1" id="KW-0645">Protease</keyword>
<dbReference type="EMBL" id="SSTD01010378">
    <property type="protein sequence ID" value="TYK11967.1"/>
    <property type="molecule type" value="Genomic_DNA"/>
</dbReference>
<comment type="caution">
    <text evidence="1">The sequence shown here is derived from an EMBL/GenBank/DDBJ whole genome shotgun (WGS) entry which is preliminary data.</text>
</comment>
<keyword evidence="1" id="KW-0378">Hydrolase</keyword>
<dbReference type="AlphaFoldDB" id="A0A5D3CJ43"/>
<dbReference type="GO" id="GO:0006508">
    <property type="term" value="P:proteolysis"/>
    <property type="evidence" value="ECO:0007669"/>
    <property type="project" value="UniProtKB-KW"/>
</dbReference>
<gene>
    <name evidence="1" type="ORF">E5676_scaffold177G001510</name>
</gene>
<sequence>MRSKESNVESSRPHVNGNVEEQLLDRLAQRLASGIRSTQADLEKKNRIERLKALEDRKVELTVFLLQNRAEDWWRMAESRREATGDINWDDFEKAFFDKFYLRSFRDPT</sequence>